<keyword evidence="3" id="KW-1185">Reference proteome</keyword>
<dbReference type="PANTHER" id="PTHR15032">
    <property type="entry name" value="N-ACYL-PHOSPHATIDYLETHANOLAMINE-HYDROLYZING PHOSPHOLIPASE D"/>
    <property type="match status" value="1"/>
</dbReference>
<keyword evidence="2" id="KW-0378">Hydrolase</keyword>
<dbReference type="GO" id="GO:0005737">
    <property type="term" value="C:cytoplasm"/>
    <property type="evidence" value="ECO:0007669"/>
    <property type="project" value="TreeGrafter"/>
</dbReference>
<dbReference type="RefSeq" id="WP_147668853.1">
    <property type="nucleotide sequence ID" value="NZ_VDUW01000010.1"/>
</dbReference>
<dbReference type="InterPro" id="IPR024884">
    <property type="entry name" value="NAPE-PLD"/>
</dbReference>
<comment type="caution">
    <text evidence="2">The sequence shown here is derived from an EMBL/GenBank/DDBJ whole genome shotgun (WGS) entry which is preliminary data.</text>
</comment>
<dbReference type="GO" id="GO:0070290">
    <property type="term" value="F:N-acylphosphatidylethanolamine-specific phospholipase D activity"/>
    <property type="evidence" value="ECO:0007669"/>
    <property type="project" value="InterPro"/>
</dbReference>
<feature type="domain" description="Metallo-beta-lactamase" evidence="1">
    <location>
        <begin position="75"/>
        <end position="264"/>
    </location>
</feature>
<dbReference type="Proteomes" id="UP000321574">
    <property type="component" value="Unassembled WGS sequence"/>
</dbReference>
<accession>A0A5C8NIR8</accession>
<dbReference type="Pfam" id="PF12706">
    <property type="entry name" value="Lactamase_B_2"/>
    <property type="match status" value="1"/>
</dbReference>
<proteinExistence type="predicted"/>
<evidence type="ECO:0000259" key="1">
    <source>
        <dbReference type="Pfam" id="PF12706"/>
    </source>
</evidence>
<dbReference type="AlphaFoldDB" id="A0A5C8NIR8"/>
<protein>
    <submittedName>
        <fullName evidence="2">MBL fold metallo-hydrolase</fullName>
    </submittedName>
</protein>
<dbReference type="Gene3D" id="3.60.15.10">
    <property type="entry name" value="Ribonuclease Z/Hydroxyacylglutathione hydrolase-like"/>
    <property type="match status" value="1"/>
</dbReference>
<dbReference type="InterPro" id="IPR036866">
    <property type="entry name" value="RibonucZ/Hydroxyglut_hydro"/>
</dbReference>
<dbReference type="SUPFAM" id="SSF56281">
    <property type="entry name" value="Metallo-hydrolase/oxidoreductase"/>
    <property type="match status" value="1"/>
</dbReference>
<dbReference type="PANTHER" id="PTHR15032:SF36">
    <property type="entry name" value="METALLO-BETA-LACTAMASE DOMAIN-CONTAINING PROTEIN"/>
    <property type="match status" value="1"/>
</dbReference>
<dbReference type="OrthoDB" id="9805728at2"/>
<organism evidence="2 3">
    <name type="scientific">Cerasibacillus terrae</name>
    <dbReference type="NCBI Taxonomy" id="2498845"/>
    <lineage>
        <taxon>Bacteria</taxon>
        <taxon>Bacillati</taxon>
        <taxon>Bacillota</taxon>
        <taxon>Bacilli</taxon>
        <taxon>Bacillales</taxon>
        <taxon>Bacillaceae</taxon>
        <taxon>Cerasibacillus</taxon>
    </lineage>
</organism>
<evidence type="ECO:0000313" key="2">
    <source>
        <dbReference type="EMBL" id="TXL61754.1"/>
    </source>
</evidence>
<sequence length="311" mass="36682">MKRTRYQNLNQVQMNNSWKNLLLWYKERMKKQKDLSFQVPHVEQPNMSYLNQNRNEPTITWVGHCTFLIQLKGINIITDPVWANHLFTYKRLSPPGLPLHEMPPIDIVLISHSHYDHLHARTIKKLPGNPLYLVPVGLGKWFLRRGIQHVAEFNWWGTWKTKGLEFTFVPAQHWTKRTLFDTNTSHWGGWVIEGKNSPSIYFSGDSGYFRGFSEIGTRFQLDYALMPIGAYEPEWFMHLQHVSPEEAVQAFIDTEAKYMIPTHYGAFMLADDTPKEALDRLYTEWQRREINKDKLYVPKLGEIIILRNKPK</sequence>
<evidence type="ECO:0000313" key="3">
    <source>
        <dbReference type="Proteomes" id="UP000321574"/>
    </source>
</evidence>
<dbReference type="EMBL" id="VDUW01000010">
    <property type="protein sequence ID" value="TXL61754.1"/>
    <property type="molecule type" value="Genomic_DNA"/>
</dbReference>
<reference evidence="2 3" key="1">
    <citation type="submission" date="2019-06" db="EMBL/GenBank/DDBJ databases">
        <title>Cerasibacillus sp. nov., isolated from maize field.</title>
        <authorList>
            <person name="Lin S.-Y."/>
            <person name="Tsai C.-F."/>
            <person name="Young C.-C."/>
        </authorList>
    </citation>
    <scope>NUCLEOTIDE SEQUENCE [LARGE SCALE GENOMIC DNA]</scope>
    <source>
        <strain evidence="2 3">CC-CFT480</strain>
    </source>
</reference>
<gene>
    <name evidence="2" type="ORF">FHP05_12800</name>
</gene>
<name>A0A5C8NIR8_9BACI</name>
<dbReference type="PIRSF" id="PIRSF038896">
    <property type="entry name" value="NAPE-PLD"/>
    <property type="match status" value="1"/>
</dbReference>
<dbReference type="GO" id="GO:0008270">
    <property type="term" value="F:zinc ion binding"/>
    <property type="evidence" value="ECO:0007669"/>
    <property type="project" value="InterPro"/>
</dbReference>
<dbReference type="InterPro" id="IPR001279">
    <property type="entry name" value="Metallo-B-lactamas"/>
</dbReference>